<gene>
    <name evidence="4" type="ORF">EZS26_001142</name>
</gene>
<evidence type="ECO:0000259" key="3">
    <source>
        <dbReference type="PROSITE" id="PS51123"/>
    </source>
</evidence>
<dbReference type="Gene3D" id="3.30.1330.60">
    <property type="entry name" value="OmpA-like domain"/>
    <property type="match status" value="1"/>
</dbReference>
<dbReference type="SUPFAM" id="SSF103088">
    <property type="entry name" value="OmpA-like"/>
    <property type="match status" value="1"/>
</dbReference>
<dbReference type="CDD" id="cd07185">
    <property type="entry name" value="OmpA_C-like"/>
    <property type="match status" value="1"/>
</dbReference>
<dbReference type="PROSITE" id="PS51123">
    <property type="entry name" value="OMPA_2"/>
    <property type="match status" value="1"/>
</dbReference>
<evidence type="ECO:0000256" key="1">
    <source>
        <dbReference type="PROSITE-ProRule" id="PRU00473"/>
    </source>
</evidence>
<dbReference type="Pfam" id="PF00691">
    <property type="entry name" value="OmpA"/>
    <property type="match status" value="1"/>
</dbReference>
<dbReference type="InterPro" id="IPR006665">
    <property type="entry name" value="OmpA-like"/>
</dbReference>
<dbReference type="InterPro" id="IPR050330">
    <property type="entry name" value="Bact_OuterMem_StrucFunc"/>
</dbReference>
<sequence length="402" mass="45059">MVKNLFLTAVLLLSALSINAQNKLAVETQYPGDEKAQKEFQVASDKQFKDKTSAVRTTWVADRPGSNWFVSLKVGLSGLWSEDNINLVTPWDWVSDHHGFWHPSAGLAVGKWYSPVWGLRFDVDYGTVESFNEKAISNGGARFYAGTGNFLLNLKNLFLPYNPEGFFNPVLNIGTGLLNVDRKKGNVNNVAEKIGLQLNFRLNDAWDLFIDGQSWFLPKNFDNNEFGTFKNTDVVTTGTIGATYHFNYRHFIKAPFYDQDAIDALNQEINDLRNRPIPVCPPVVECPPAKVVTPSAKIELDPVFFSINCAIVRDNQLINVAKAAEYLLSHADAKLELASYADKNTGTAQYNLQLSKKRSDSVAKVLIEKFGIVKDRLILKYYGDTVQPFADNDANRVTIFVK</sequence>
<dbReference type="InterPro" id="IPR036737">
    <property type="entry name" value="OmpA-like_sf"/>
</dbReference>
<protein>
    <submittedName>
        <fullName evidence="4">Outer membrane protein 40</fullName>
    </submittedName>
</protein>
<dbReference type="PANTHER" id="PTHR30329">
    <property type="entry name" value="STATOR ELEMENT OF FLAGELLAR MOTOR COMPLEX"/>
    <property type="match status" value="1"/>
</dbReference>
<dbReference type="EMBL" id="SNRX01000006">
    <property type="protein sequence ID" value="KAA6302635.1"/>
    <property type="molecule type" value="Genomic_DNA"/>
</dbReference>
<evidence type="ECO:0000313" key="5">
    <source>
        <dbReference type="Proteomes" id="UP000324575"/>
    </source>
</evidence>
<name>A0A5M8P2E0_9BACT</name>
<comment type="caution">
    <text evidence="4">The sequence shown here is derived from an EMBL/GenBank/DDBJ whole genome shotgun (WGS) entry which is preliminary data.</text>
</comment>
<dbReference type="GO" id="GO:0016020">
    <property type="term" value="C:membrane"/>
    <property type="evidence" value="ECO:0007669"/>
    <property type="project" value="UniProtKB-UniRule"/>
</dbReference>
<reference evidence="4 5" key="1">
    <citation type="submission" date="2019-03" db="EMBL/GenBank/DDBJ databases">
        <title>Single cell metagenomics reveals metabolic interactions within the superorganism composed of flagellate Streblomastix strix and complex community of Bacteroidetes bacteria on its surface.</title>
        <authorList>
            <person name="Treitli S.C."/>
            <person name="Kolisko M."/>
            <person name="Husnik F."/>
            <person name="Keeling P."/>
            <person name="Hampl V."/>
        </authorList>
    </citation>
    <scope>NUCLEOTIDE SEQUENCE [LARGE SCALE GENOMIC DNA]</scope>
    <source>
        <strain evidence="4">St1</strain>
    </source>
</reference>
<dbReference type="PANTHER" id="PTHR30329:SF21">
    <property type="entry name" value="LIPOPROTEIN YIAD-RELATED"/>
    <property type="match status" value="1"/>
</dbReference>
<evidence type="ECO:0000256" key="2">
    <source>
        <dbReference type="SAM" id="SignalP"/>
    </source>
</evidence>
<dbReference type="Proteomes" id="UP000324575">
    <property type="component" value="Unassembled WGS sequence"/>
</dbReference>
<dbReference type="AlphaFoldDB" id="A0A5M8P2E0"/>
<organism evidence="4 5">
    <name type="scientific">Candidatus Ordinivivax streblomastigis</name>
    <dbReference type="NCBI Taxonomy" id="2540710"/>
    <lineage>
        <taxon>Bacteria</taxon>
        <taxon>Pseudomonadati</taxon>
        <taxon>Bacteroidota</taxon>
        <taxon>Bacteroidia</taxon>
        <taxon>Bacteroidales</taxon>
        <taxon>Candidatus Ordinivivax</taxon>
    </lineage>
</organism>
<keyword evidence="2" id="KW-0732">Signal</keyword>
<accession>A0A5M8P2E0</accession>
<feature type="chain" id="PRO_5024435442" evidence="2">
    <location>
        <begin position="21"/>
        <end position="402"/>
    </location>
</feature>
<keyword evidence="1" id="KW-0472">Membrane</keyword>
<feature type="domain" description="OmpA-like" evidence="3">
    <location>
        <begin position="292"/>
        <end position="402"/>
    </location>
</feature>
<proteinExistence type="predicted"/>
<evidence type="ECO:0000313" key="4">
    <source>
        <dbReference type="EMBL" id="KAA6302635.1"/>
    </source>
</evidence>
<feature type="signal peptide" evidence="2">
    <location>
        <begin position="1"/>
        <end position="20"/>
    </location>
</feature>